<evidence type="ECO:0000313" key="2">
    <source>
        <dbReference type="Proteomes" id="UP001234989"/>
    </source>
</evidence>
<gene>
    <name evidence="1" type="ORF">MTR67_004198</name>
</gene>
<dbReference type="EMBL" id="CP133612">
    <property type="protein sequence ID" value="WMV10813.1"/>
    <property type="molecule type" value="Genomic_DNA"/>
</dbReference>
<reference evidence="1" key="1">
    <citation type="submission" date="2023-08" db="EMBL/GenBank/DDBJ databases">
        <title>A de novo genome assembly of Solanum verrucosum Schlechtendal, a Mexican diploid species geographically isolated from the other diploid A-genome species in potato relatives.</title>
        <authorList>
            <person name="Hosaka K."/>
        </authorList>
    </citation>
    <scope>NUCLEOTIDE SEQUENCE</scope>
    <source>
        <tissue evidence="1">Young leaves</tissue>
    </source>
</reference>
<evidence type="ECO:0000313" key="1">
    <source>
        <dbReference type="EMBL" id="WMV10813.1"/>
    </source>
</evidence>
<protein>
    <submittedName>
        <fullName evidence="1">Uncharacterized protein</fullName>
    </submittedName>
</protein>
<proteinExistence type="predicted"/>
<organism evidence="1 2">
    <name type="scientific">Solanum verrucosum</name>
    <dbReference type="NCBI Taxonomy" id="315347"/>
    <lineage>
        <taxon>Eukaryota</taxon>
        <taxon>Viridiplantae</taxon>
        <taxon>Streptophyta</taxon>
        <taxon>Embryophyta</taxon>
        <taxon>Tracheophyta</taxon>
        <taxon>Spermatophyta</taxon>
        <taxon>Magnoliopsida</taxon>
        <taxon>eudicotyledons</taxon>
        <taxon>Gunneridae</taxon>
        <taxon>Pentapetalae</taxon>
        <taxon>asterids</taxon>
        <taxon>lamiids</taxon>
        <taxon>Solanales</taxon>
        <taxon>Solanaceae</taxon>
        <taxon>Solanoideae</taxon>
        <taxon>Solaneae</taxon>
        <taxon>Solanum</taxon>
    </lineage>
</organism>
<accession>A0AAF0PTN6</accession>
<dbReference type="AlphaFoldDB" id="A0AAF0PTN6"/>
<name>A0AAF0PTN6_SOLVR</name>
<dbReference type="Proteomes" id="UP001234989">
    <property type="component" value="Chromosome 1"/>
</dbReference>
<sequence length="112" mass="12298">MLLFWCRAVKQLEIQTSSCIAKGVMQLITVTVCSLHTSCFWDVQNVSSGPYLCPKHTKCHSCCSSVPGNGLSVRGASCRSSIYVIYCDKVCESNLNQFSSFGLAHSTFNIPH</sequence>
<keyword evidence="2" id="KW-1185">Reference proteome</keyword>